<reference evidence="1" key="1">
    <citation type="submission" date="2021-01" db="EMBL/GenBank/DDBJ databases">
        <authorList>
            <consortium name="Genoscope - CEA"/>
            <person name="William W."/>
        </authorList>
    </citation>
    <scope>NUCLEOTIDE SEQUENCE</scope>
</reference>
<protein>
    <submittedName>
        <fullName evidence="1">Uncharacterized protein</fullName>
    </submittedName>
</protein>
<sequence length="224" mass="27065">MILDIDQEIISQRRNKLRILLNKPNHTKNLCQHQHQIIKSVLEPPKRIFSYSRSIRHFQEIMSKTGSVSVNQKAITLYFKQREANNQKLQSDQIKPTNSKFIQTDDLITEEQNSKTDRTLWNMQESPYIRKRKFANHSYQKEKYPKQLQLHKETQEYHLSNSPNTGRSIKQYTFQNEILKQKFDSIIPFYDRSTHFFNKKRLHQIRHDKCEKLDTIFTTITHRY</sequence>
<accession>A0A8S1PTG8</accession>
<comment type="caution">
    <text evidence="1">The sequence shown here is derived from an EMBL/GenBank/DDBJ whole genome shotgun (WGS) entry which is preliminary data.</text>
</comment>
<dbReference type="EMBL" id="CAJJDM010000133">
    <property type="protein sequence ID" value="CAD8106312.1"/>
    <property type="molecule type" value="Genomic_DNA"/>
</dbReference>
<dbReference type="Proteomes" id="UP000688137">
    <property type="component" value="Unassembled WGS sequence"/>
</dbReference>
<dbReference type="AlphaFoldDB" id="A0A8S1PTG8"/>
<dbReference type="OMA" id="EPPKRIF"/>
<evidence type="ECO:0000313" key="1">
    <source>
        <dbReference type="EMBL" id="CAD8106312.1"/>
    </source>
</evidence>
<keyword evidence="2" id="KW-1185">Reference proteome</keyword>
<gene>
    <name evidence="1" type="ORF">PPRIM_AZ9-3.1.T1300058</name>
</gene>
<evidence type="ECO:0000313" key="2">
    <source>
        <dbReference type="Proteomes" id="UP000688137"/>
    </source>
</evidence>
<proteinExistence type="predicted"/>
<organism evidence="1 2">
    <name type="scientific">Paramecium primaurelia</name>
    <dbReference type="NCBI Taxonomy" id="5886"/>
    <lineage>
        <taxon>Eukaryota</taxon>
        <taxon>Sar</taxon>
        <taxon>Alveolata</taxon>
        <taxon>Ciliophora</taxon>
        <taxon>Intramacronucleata</taxon>
        <taxon>Oligohymenophorea</taxon>
        <taxon>Peniculida</taxon>
        <taxon>Parameciidae</taxon>
        <taxon>Paramecium</taxon>
    </lineage>
</organism>
<name>A0A8S1PTG8_PARPR</name>